<sequence length="219" mass="22946">MAVGTWRRRVLVVEDHALMRSLVADAFAQRGFEISTAPSAVEALRLVDSADPDLLVTDIDLGSRPNGVELATILRERAPHIAVMFLSNLSREAAAAQARDTVEGASFVNKGAIGSVAELVDAAEAVLADRPVEHLSGASGAQGALLRLSPAQRETTRLLAAGLTNAEIARRRGVSVRAVEKSVERVFQALGLTGDDGIAPRVAAATLYTATFGDPEAGL</sequence>
<keyword evidence="2" id="KW-0597">Phosphoprotein</keyword>
<reference evidence="4 5" key="1">
    <citation type="submission" date="2020-07" db="EMBL/GenBank/DDBJ databases">
        <title>Sequencing the genomes of 1000 actinobacteria strains.</title>
        <authorList>
            <person name="Klenk H.-P."/>
        </authorList>
    </citation>
    <scope>NUCLEOTIDE SEQUENCE [LARGE SCALE GENOMIC DNA]</scope>
    <source>
        <strain evidence="4 5">DSM 15165</strain>
    </source>
</reference>
<dbReference type="PANTHER" id="PTHR43214:SF44">
    <property type="entry name" value="TWO-COMPONENT RESPONSE REGULATOR"/>
    <property type="match status" value="1"/>
</dbReference>
<evidence type="ECO:0000256" key="1">
    <source>
        <dbReference type="ARBA" id="ARBA00023125"/>
    </source>
</evidence>
<proteinExistence type="predicted"/>
<dbReference type="EMBL" id="JACCFL010000001">
    <property type="protein sequence ID" value="NYJ21988.1"/>
    <property type="molecule type" value="Genomic_DNA"/>
</dbReference>
<dbReference type="SMART" id="SM00448">
    <property type="entry name" value="REC"/>
    <property type="match status" value="1"/>
</dbReference>
<dbReference type="InterPro" id="IPR011006">
    <property type="entry name" value="CheY-like_superfamily"/>
</dbReference>
<organism evidence="4 5">
    <name type="scientific">Leifsonia shinshuensis</name>
    <dbReference type="NCBI Taxonomy" id="150026"/>
    <lineage>
        <taxon>Bacteria</taxon>
        <taxon>Bacillati</taxon>
        <taxon>Actinomycetota</taxon>
        <taxon>Actinomycetes</taxon>
        <taxon>Micrococcales</taxon>
        <taxon>Microbacteriaceae</taxon>
        <taxon>Leifsonia</taxon>
    </lineage>
</organism>
<dbReference type="Pfam" id="PF00072">
    <property type="entry name" value="Response_reg"/>
    <property type="match status" value="1"/>
</dbReference>
<dbReference type="InterPro" id="IPR039420">
    <property type="entry name" value="WalR-like"/>
</dbReference>
<evidence type="ECO:0000313" key="4">
    <source>
        <dbReference type="EMBL" id="NYJ21988.1"/>
    </source>
</evidence>
<dbReference type="AlphaFoldDB" id="A0A853CP34"/>
<dbReference type="RefSeq" id="WP_343063400.1">
    <property type="nucleotide sequence ID" value="NZ_BAABEH010000001.1"/>
</dbReference>
<feature type="domain" description="Response regulatory" evidence="3">
    <location>
        <begin position="9"/>
        <end position="125"/>
    </location>
</feature>
<dbReference type="Proteomes" id="UP000578352">
    <property type="component" value="Unassembled WGS sequence"/>
</dbReference>
<dbReference type="Gene3D" id="3.40.50.2300">
    <property type="match status" value="1"/>
</dbReference>
<dbReference type="SUPFAM" id="SSF46894">
    <property type="entry name" value="C-terminal effector domain of the bipartite response regulators"/>
    <property type="match status" value="1"/>
</dbReference>
<dbReference type="InterPro" id="IPR001789">
    <property type="entry name" value="Sig_transdc_resp-reg_receiver"/>
</dbReference>
<evidence type="ECO:0000259" key="3">
    <source>
        <dbReference type="PROSITE" id="PS50110"/>
    </source>
</evidence>
<feature type="modified residue" description="4-aspartylphosphate" evidence="2">
    <location>
        <position position="58"/>
    </location>
</feature>
<dbReference type="PANTHER" id="PTHR43214">
    <property type="entry name" value="TWO-COMPONENT RESPONSE REGULATOR"/>
    <property type="match status" value="1"/>
</dbReference>
<dbReference type="CDD" id="cd00156">
    <property type="entry name" value="REC"/>
    <property type="match status" value="1"/>
</dbReference>
<dbReference type="SMART" id="SM00421">
    <property type="entry name" value="HTH_LUXR"/>
    <property type="match status" value="1"/>
</dbReference>
<dbReference type="GO" id="GO:0000160">
    <property type="term" value="P:phosphorelay signal transduction system"/>
    <property type="evidence" value="ECO:0007669"/>
    <property type="project" value="InterPro"/>
</dbReference>
<dbReference type="GO" id="GO:0003677">
    <property type="term" value="F:DNA binding"/>
    <property type="evidence" value="ECO:0007669"/>
    <property type="project" value="UniProtKB-KW"/>
</dbReference>
<dbReference type="InterPro" id="IPR000792">
    <property type="entry name" value="Tscrpt_reg_LuxR_C"/>
</dbReference>
<dbReference type="Pfam" id="PF00196">
    <property type="entry name" value="GerE"/>
    <property type="match status" value="1"/>
</dbReference>
<name>A0A853CP34_9MICO</name>
<gene>
    <name evidence="4" type="ORF">HNR13_000275</name>
</gene>
<protein>
    <submittedName>
        <fullName evidence="4">DNA-binding NarL/FixJ family response regulator</fullName>
    </submittedName>
</protein>
<dbReference type="InterPro" id="IPR016032">
    <property type="entry name" value="Sig_transdc_resp-reg_C-effctor"/>
</dbReference>
<evidence type="ECO:0000256" key="2">
    <source>
        <dbReference type="PROSITE-ProRule" id="PRU00169"/>
    </source>
</evidence>
<accession>A0A853CP34</accession>
<dbReference type="Gene3D" id="1.10.10.10">
    <property type="entry name" value="Winged helix-like DNA-binding domain superfamily/Winged helix DNA-binding domain"/>
    <property type="match status" value="1"/>
</dbReference>
<dbReference type="InterPro" id="IPR036388">
    <property type="entry name" value="WH-like_DNA-bd_sf"/>
</dbReference>
<evidence type="ECO:0000313" key="5">
    <source>
        <dbReference type="Proteomes" id="UP000578352"/>
    </source>
</evidence>
<dbReference type="SUPFAM" id="SSF52172">
    <property type="entry name" value="CheY-like"/>
    <property type="match status" value="1"/>
</dbReference>
<dbReference type="PROSITE" id="PS50110">
    <property type="entry name" value="RESPONSE_REGULATORY"/>
    <property type="match status" value="1"/>
</dbReference>
<keyword evidence="1 4" id="KW-0238">DNA-binding</keyword>
<dbReference type="GO" id="GO:0006355">
    <property type="term" value="P:regulation of DNA-templated transcription"/>
    <property type="evidence" value="ECO:0007669"/>
    <property type="project" value="InterPro"/>
</dbReference>
<comment type="caution">
    <text evidence="4">The sequence shown here is derived from an EMBL/GenBank/DDBJ whole genome shotgun (WGS) entry which is preliminary data.</text>
</comment>